<dbReference type="AlphaFoldDB" id="A0A194WZE5"/>
<dbReference type="GO" id="GO:0006508">
    <property type="term" value="P:proteolysis"/>
    <property type="evidence" value="ECO:0007669"/>
    <property type="project" value="InterPro"/>
</dbReference>
<dbReference type="RefSeq" id="XP_018067434.1">
    <property type="nucleotide sequence ID" value="XM_018205784.1"/>
</dbReference>
<dbReference type="Proteomes" id="UP000070700">
    <property type="component" value="Unassembled WGS sequence"/>
</dbReference>
<accession>A0A194WZE5</accession>
<protein>
    <recommendedName>
        <fullName evidence="1">Peptidase C14 caspase domain-containing protein</fullName>
    </recommendedName>
</protein>
<feature type="domain" description="Peptidase C14 caspase" evidence="1">
    <location>
        <begin position="37"/>
        <end position="225"/>
    </location>
</feature>
<dbReference type="GO" id="GO:0004197">
    <property type="term" value="F:cysteine-type endopeptidase activity"/>
    <property type="evidence" value="ECO:0007669"/>
    <property type="project" value="InterPro"/>
</dbReference>
<organism evidence="2 3">
    <name type="scientific">Mollisia scopiformis</name>
    <name type="common">Conifer needle endophyte fungus</name>
    <name type="synonym">Phialocephala scopiformis</name>
    <dbReference type="NCBI Taxonomy" id="149040"/>
    <lineage>
        <taxon>Eukaryota</taxon>
        <taxon>Fungi</taxon>
        <taxon>Dikarya</taxon>
        <taxon>Ascomycota</taxon>
        <taxon>Pezizomycotina</taxon>
        <taxon>Leotiomycetes</taxon>
        <taxon>Helotiales</taxon>
        <taxon>Mollisiaceae</taxon>
        <taxon>Mollisia</taxon>
    </lineage>
</organism>
<proteinExistence type="predicted"/>
<dbReference type="OrthoDB" id="4760831at2759"/>
<reference evidence="2 3" key="1">
    <citation type="submission" date="2015-10" db="EMBL/GenBank/DDBJ databases">
        <title>Full genome of DAOMC 229536 Phialocephala scopiformis, a fungal endophyte of spruce producing the potent anti-insectan compound rugulosin.</title>
        <authorList>
            <consortium name="DOE Joint Genome Institute"/>
            <person name="Walker A.K."/>
            <person name="Frasz S.L."/>
            <person name="Seifert K.A."/>
            <person name="Miller J.D."/>
            <person name="Mondo S.J."/>
            <person name="Labutti K."/>
            <person name="Lipzen A."/>
            <person name="Dockter R."/>
            <person name="Kennedy M."/>
            <person name="Grigoriev I.V."/>
            <person name="Spatafora J.W."/>
        </authorList>
    </citation>
    <scope>NUCLEOTIDE SEQUENCE [LARGE SCALE GENOMIC DNA]</scope>
    <source>
        <strain evidence="2 3">CBS 120377</strain>
    </source>
</reference>
<dbReference type="Pfam" id="PF00656">
    <property type="entry name" value="Peptidase_C14"/>
    <property type="match status" value="1"/>
</dbReference>
<gene>
    <name evidence="2" type="ORF">LY89DRAFT_200486</name>
</gene>
<evidence type="ECO:0000259" key="1">
    <source>
        <dbReference type="Pfam" id="PF00656"/>
    </source>
</evidence>
<dbReference type="Gene3D" id="3.40.50.1460">
    <property type="match status" value="1"/>
</dbReference>
<dbReference type="EMBL" id="KQ947423">
    <property type="protein sequence ID" value="KUJ13079.1"/>
    <property type="molecule type" value="Genomic_DNA"/>
</dbReference>
<name>A0A194WZE5_MOLSC</name>
<evidence type="ECO:0000313" key="2">
    <source>
        <dbReference type="EMBL" id="KUJ13079.1"/>
    </source>
</evidence>
<dbReference type="InterPro" id="IPR011600">
    <property type="entry name" value="Pept_C14_caspase"/>
</dbReference>
<dbReference type="InParanoid" id="A0A194WZE5"/>
<sequence length="293" mass="33155">MAEAASSHNVPYYKHVFVLVVSWVDDDLGVLEEEAIPLAQVFRDKYNYQVEHFLLPLAQPEAVFHQFFKERLSAILCSPDNLLILYYSGHGSKGSSGLIWGPGNEGHEKAYEEYLYPPTIRWNKFQERFIDPARADVVLMIDSCHSGAAPSASLAATLLASPEQANFPDLPPLNNHHRVEVLASCGKDSLALAPGRRSFSHSLIKELKSRAKTGAPFTASELLFAIIPRLKAQDKKWIWQKKSVPPLFLRVCGDPDIPSIELRVMERREDNYEDEDDTLVEKKGFWTRVFRTC</sequence>
<evidence type="ECO:0000313" key="3">
    <source>
        <dbReference type="Proteomes" id="UP000070700"/>
    </source>
</evidence>
<dbReference type="GeneID" id="28815510"/>
<dbReference type="KEGG" id="psco:LY89DRAFT_200486"/>
<keyword evidence="3" id="KW-1185">Reference proteome</keyword>